<organism evidence="1 2">
    <name type="scientific">Pistacia integerrima</name>
    <dbReference type="NCBI Taxonomy" id="434235"/>
    <lineage>
        <taxon>Eukaryota</taxon>
        <taxon>Viridiplantae</taxon>
        <taxon>Streptophyta</taxon>
        <taxon>Embryophyta</taxon>
        <taxon>Tracheophyta</taxon>
        <taxon>Spermatophyta</taxon>
        <taxon>Magnoliopsida</taxon>
        <taxon>eudicotyledons</taxon>
        <taxon>Gunneridae</taxon>
        <taxon>Pentapetalae</taxon>
        <taxon>rosids</taxon>
        <taxon>malvids</taxon>
        <taxon>Sapindales</taxon>
        <taxon>Anacardiaceae</taxon>
        <taxon>Pistacia</taxon>
    </lineage>
</organism>
<accession>A0ACC0ZA98</accession>
<dbReference type="Proteomes" id="UP001163603">
    <property type="component" value="Chromosome 2"/>
</dbReference>
<protein>
    <submittedName>
        <fullName evidence="1">Uncharacterized protein</fullName>
    </submittedName>
</protein>
<proteinExistence type="predicted"/>
<evidence type="ECO:0000313" key="1">
    <source>
        <dbReference type="EMBL" id="KAJ0048103.1"/>
    </source>
</evidence>
<reference evidence="2" key="1">
    <citation type="journal article" date="2023" name="G3 (Bethesda)">
        <title>Genome assembly and association tests identify interacting loci associated with vigor, precocity, and sex in interspecific pistachio rootstocks.</title>
        <authorList>
            <person name="Palmer W."/>
            <person name="Jacygrad E."/>
            <person name="Sagayaradj S."/>
            <person name="Cavanaugh K."/>
            <person name="Han R."/>
            <person name="Bertier L."/>
            <person name="Beede B."/>
            <person name="Kafkas S."/>
            <person name="Golino D."/>
            <person name="Preece J."/>
            <person name="Michelmore R."/>
        </authorList>
    </citation>
    <scope>NUCLEOTIDE SEQUENCE [LARGE SCALE GENOMIC DNA]</scope>
</reference>
<evidence type="ECO:0000313" key="2">
    <source>
        <dbReference type="Proteomes" id="UP001163603"/>
    </source>
</evidence>
<keyword evidence="2" id="KW-1185">Reference proteome</keyword>
<comment type="caution">
    <text evidence="1">The sequence shown here is derived from an EMBL/GenBank/DDBJ whole genome shotgun (WGS) entry which is preliminary data.</text>
</comment>
<name>A0ACC0ZA98_9ROSI</name>
<sequence>MAVEITVAFRKLLMPTQSTYKADEIYNESVTLSKKQQNLFMYGDGNSKTIVPGTGFIAKSVGFVNTTGSVGHQVVALCGASDYSTIFDCRIDG</sequence>
<dbReference type="EMBL" id="CM047737">
    <property type="protein sequence ID" value="KAJ0048103.1"/>
    <property type="molecule type" value="Genomic_DNA"/>
</dbReference>
<gene>
    <name evidence="1" type="ORF">Pint_16702</name>
</gene>